<sequence length="853" mass="97457">LTPLSTGDTWLNLPQNPLPWLPRDQPLCSCSGATQAWRILMLIVYDTKTQEQTWRPSLARSESWRARPGTVVMKFGEQLRSSIIREYQWYYIDYDALKADLKTATGPIVSSDNKGKGVKREWSEEDEGRFVKKLEAELDKVHTKQQVKAMEISRRIAVSEREVKGVVNRLNERGPREDGPSEEEFMLLEEDLSDIIADVHDLAKFVQLNYTGFYKIIKKHDKLTGWHLKPVFDTRLKAKPFYKENYDASVVKLSKLYDLVRTRGNPVKGDSAAGGSQGSFVRNTTKYWVHPDNVTELKLIILKHLPVLVFNASKEFETQDSAITSIYYDNPETWDLYEGRLKKTEGAEAIRLRWYGGMQSENIFVERKTHREDWTGEKSVKARFSVKEKNVNSYMRGELLPAALFEKARKEGKKPEKQIAEDERLAKEVQYSVLKKGYKPVCRSFYNRTAFQLPADARVRISLDTELTMVREDNLDGRKRSGDNWRRMDIGIDYPFSQLPPEDIVRFPYAVLEVKLQTQLGQEPPEWVRQLISSHLVEAVPKFSKFIHGVASLFPDRINLLPFWMPQMDVDIRKPVTHDFGIHRPNHSATTTTSDDDEDDELDSDDEEGPLLSGNNGATNGESSGQGAARNGGTRLDVEGQTIDTIAPVDNDDFLYDSDEEYDADEALEEARRVGGWTYYSALASTKARTIGERAVDVLKWAVPHPRGSEIPRRELQTQLFGSGQIQTKRFKAPKGKKIYVPVRVEPKVYFAAERTFLGWLEYSIYVGTVAVTLLNFGSKPTSASFIVAGVFTLLAILSLCYSVIIYLYRSKAIRTRRAAKFYDKWGPSALCVSLFIAVMLNFAFEGRERKYW</sequence>
<dbReference type="GO" id="GO:0033254">
    <property type="term" value="C:vacuolar transporter chaperone complex"/>
    <property type="evidence" value="ECO:0007669"/>
    <property type="project" value="TreeGrafter"/>
</dbReference>
<dbReference type="Proteomes" id="UP000076584">
    <property type="component" value="Unassembled WGS sequence"/>
</dbReference>
<organism evidence="18 19">
    <name type="scientific">Colletotrichum incanum</name>
    <name type="common">Soybean anthracnose fungus</name>
    <dbReference type="NCBI Taxonomy" id="1573173"/>
    <lineage>
        <taxon>Eukaryota</taxon>
        <taxon>Fungi</taxon>
        <taxon>Dikarya</taxon>
        <taxon>Ascomycota</taxon>
        <taxon>Pezizomycotina</taxon>
        <taxon>Sordariomycetes</taxon>
        <taxon>Hypocreomycetidae</taxon>
        <taxon>Glomerellales</taxon>
        <taxon>Glomerellaceae</taxon>
        <taxon>Colletotrichum</taxon>
        <taxon>Colletotrichum spaethianum species complex</taxon>
    </lineage>
</organism>
<keyword evidence="6 16" id="KW-0812">Transmembrane</keyword>
<comment type="cofactor">
    <cofactor evidence="1">
        <name>Mn(2+)</name>
        <dbReference type="ChEBI" id="CHEBI:29035"/>
    </cofactor>
</comment>
<evidence type="ECO:0000313" key="18">
    <source>
        <dbReference type="EMBL" id="KZL82315.1"/>
    </source>
</evidence>
<evidence type="ECO:0000256" key="1">
    <source>
        <dbReference type="ARBA" id="ARBA00001936"/>
    </source>
</evidence>
<evidence type="ECO:0000256" key="13">
    <source>
        <dbReference type="ARBA" id="ARBA00080494"/>
    </source>
</evidence>
<dbReference type="GO" id="GO:0006799">
    <property type="term" value="P:polyphosphate biosynthetic process"/>
    <property type="evidence" value="ECO:0007669"/>
    <property type="project" value="UniProtKB-ARBA"/>
</dbReference>
<comment type="catalytic activity">
    <reaction evidence="9">
        <text>[phosphate](n) + ATP = [phosphate](n+1) + ADP</text>
        <dbReference type="Rhea" id="RHEA:19573"/>
        <dbReference type="Rhea" id="RHEA-COMP:9859"/>
        <dbReference type="Rhea" id="RHEA-COMP:14280"/>
        <dbReference type="ChEBI" id="CHEBI:16838"/>
        <dbReference type="ChEBI" id="CHEBI:30616"/>
        <dbReference type="ChEBI" id="CHEBI:456216"/>
        <dbReference type="EC" id="2.7.4.1"/>
    </reaction>
    <physiologicalReaction direction="left-to-right" evidence="9">
        <dbReference type="Rhea" id="RHEA:19574"/>
    </physiologicalReaction>
</comment>
<evidence type="ECO:0000256" key="11">
    <source>
        <dbReference type="ARBA" id="ARBA00067464"/>
    </source>
</evidence>
<feature type="compositionally biased region" description="Acidic residues" evidence="15">
    <location>
        <begin position="594"/>
        <end position="609"/>
    </location>
</feature>
<dbReference type="GO" id="GO:0008976">
    <property type="term" value="F:polyphosphate kinase activity"/>
    <property type="evidence" value="ECO:0007669"/>
    <property type="project" value="UniProtKB-EC"/>
</dbReference>
<evidence type="ECO:0000256" key="5">
    <source>
        <dbReference type="ARBA" id="ARBA00022679"/>
    </source>
</evidence>
<name>A0A161W5C4_COLIC</name>
<evidence type="ECO:0000256" key="6">
    <source>
        <dbReference type="ARBA" id="ARBA00022692"/>
    </source>
</evidence>
<dbReference type="AlphaFoldDB" id="A0A161W5C4"/>
<evidence type="ECO:0000256" key="14">
    <source>
        <dbReference type="ARBA" id="ARBA00081313"/>
    </source>
</evidence>
<evidence type="ECO:0000313" key="19">
    <source>
        <dbReference type="Proteomes" id="UP000076584"/>
    </source>
</evidence>
<dbReference type="CDD" id="cd14480">
    <property type="entry name" value="SPX_VTC2_like"/>
    <property type="match status" value="1"/>
</dbReference>
<evidence type="ECO:0000259" key="17">
    <source>
        <dbReference type="PROSITE" id="PS51382"/>
    </source>
</evidence>
<keyword evidence="8 16" id="KW-0472">Membrane</keyword>
<dbReference type="InterPro" id="IPR003807">
    <property type="entry name" value="DUF202"/>
</dbReference>
<reference evidence="18 19" key="1">
    <citation type="submission" date="2015-06" db="EMBL/GenBank/DDBJ databases">
        <title>Survival trade-offs in plant roots during colonization by closely related pathogenic and mutualistic fungi.</title>
        <authorList>
            <person name="Hacquard S."/>
            <person name="Kracher B."/>
            <person name="Hiruma K."/>
            <person name="Weinman A."/>
            <person name="Muench P."/>
            <person name="Garrido Oter R."/>
            <person name="Ver Loren van Themaat E."/>
            <person name="Dallerey J.-F."/>
            <person name="Damm U."/>
            <person name="Henrissat B."/>
            <person name="Lespinet O."/>
            <person name="Thon M."/>
            <person name="Kemen E."/>
            <person name="McHardy A.C."/>
            <person name="Schulze-Lefert P."/>
            <person name="O'Connell R.J."/>
        </authorList>
    </citation>
    <scope>NUCLEOTIDE SEQUENCE [LARGE SCALE GENOMIC DNA]</scope>
    <source>
        <strain evidence="18 19">MAFF 238704</strain>
    </source>
</reference>
<feature type="transmembrane region" description="Helical" evidence="16">
    <location>
        <begin position="826"/>
        <end position="845"/>
    </location>
</feature>
<evidence type="ECO:0000256" key="4">
    <source>
        <dbReference type="ARBA" id="ARBA00022554"/>
    </source>
</evidence>
<dbReference type="STRING" id="1573173.A0A161W5C4"/>
<evidence type="ECO:0000256" key="16">
    <source>
        <dbReference type="SAM" id="Phobius"/>
    </source>
</evidence>
<evidence type="ECO:0000256" key="15">
    <source>
        <dbReference type="SAM" id="MobiDB-lite"/>
    </source>
</evidence>
<dbReference type="PANTHER" id="PTHR46140:SF1">
    <property type="entry name" value="VACUOLAR TRANSPORTER CHAPERONE COMPLEX SUBUNIT 4-RELATED"/>
    <property type="match status" value="1"/>
</dbReference>
<protein>
    <recommendedName>
        <fullName evidence="11">Vacuolar transporter chaperone complex subunit 4</fullName>
        <ecNumber evidence="3">2.7.4.1</ecNumber>
    </recommendedName>
    <alternativeName>
        <fullName evidence="13">Polyphosphate kinase</fullName>
    </alternativeName>
    <alternativeName>
        <fullName evidence="12">SPX-dependent polyphosphate polymerase VTC subunit 4</fullName>
    </alternativeName>
    <alternativeName>
        <fullName evidence="14">Vacuolar membrane polyphosphate polymerase catalytic subunit</fullName>
    </alternativeName>
</protein>
<dbReference type="Gene3D" id="3.20.100.30">
    <property type="entry name" value="VTC, catalytic tunnel domain"/>
    <property type="match status" value="1"/>
</dbReference>
<dbReference type="GO" id="GO:0016237">
    <property type="term" value="P:microautophagy"/>
    <property type="evidence" value="ECO:0007669"/>
    <property type="project" value="TreeGrafter"/>
</dbReference>
<dbReference type="CDD" id="cd07751">
    <property type="entry name" value="PolyPPase_VTC4_like"/>
    <property type="match status" value="1"/>
</dbReference>
<keyword evidence="4" id="KW-0926">Vacuole</keyword>
<dbReference type="InterPro" id="IPR018966">
    <property type="entry name" value="VTC_domain"/>
</dbReference>
<evidence type="ECO:0000256" key="3">
    <source>
        <dbReference type="ARBA" id="ARBA00012960"/>
    </source>
</evidence>
<feature type="transmembrane region" description="Helical" evidence="16">
    <location>
        <begin position="784"/>
        <end position="806"/>
    </location>
</feature>
<proteinExistence type="inferred from homology"/>
<gene>
    <name evidence="18" type="ORF">CI238_06625</name>
</gene>
<dbReference type="InterPro" id="IPR042267">
    <property type="entry name" value="VTC_sf"/>
</dbReference>
<comment type="subcellular location">
    <subcellularLocation>
        <location evidence="2">Vacuole membrane</location>
        <topology evidence="2">Multi-pass membrane protein</topology>
    </subcellularLocation>
</comment>
<comment type="similarity">
    <text evidence="10">Belongs to the VTC4 family.</text>
</comment>
<comment type="caution">
    <text evidence="18">The sequence shown here is derived from an EMBL/GenBank/DDBJ whole genome shotgun (WGS) entry which is preliminary data.</text>
</comment>
<dbReference type="GO" id="GO:0000329">
    <property type="term" value="C:fungal-type vacuole membrane"/>
    <property type="evidence" value="ECO:0007669"/>
    <property type="project" value="TreeGrafter"/>
</dbReference>
<dbReference type="FunFam" id="3.20.100.30:FF:000001">
    <property type="entry name" value="Vacuolar transporter chaperone 4"/>
    <property type="match status" value="1"/>
</dbReference>
<dbReference type="GO" id="GO:0007034">
    <property type="term" value="P:vacuolar transport"/>
    <property type="evidence" value="ECO:0007669"/>
    <property type="project" value="TreeGrafter"/>
</dbReference>
<accession>A0A161W5C4</accession>
<evidence type="ECO:0000256" key="8">
    <source>
        <dbReference type="ARBA" id="ARBA00023136"/>
    </source>
</evidence>
<feature type="compositionally biased region" description="Polar residues" evidence="15">
    <location>
        <begin position="613"/>
        <end position="626"/>
    </location>
</feature>
<dbReference type="EC" id="2.7.4.1" evidence="3"/>
<feature type="domain" description="SPX" evidence="17">
    <location>
        <begin position="73"/>
        <end position="234"/>
    </location>
</feature>
<keyword evidence="19" id="KW-1185">Reference proteome</keyword>
<evidence type="ECO:0000256" key="12">
    <source>
        <dbReference type="ARBA" id="ARBA00075894"/>
    </source>
</evidence>
<dbReference type="PROSITE" id="PS51382">
    <property type="entry name" value="SPX"/>
    <property type="match status" value="1"/>
</dbReference>
<feature type="transmembrane region" description="Helical" evidence="16">
    <location>
        <begin position="757"/>
        <end position="777"/>
    </location>
</feature>
<dbReference type="InterPro" id="IPR004331">
    <property type="entry name" value="SPX_dom"/>
</dbReference>
<evidence type="ECO:0000256" key="2">
    <source>
        <dbReference type="ARBA" id="ARBA00004128"/>
    </source>
</evidence>
<evidence type="ECO:0000256" key="9">
    <source>
        <dbReference type="ARBA" id="ARBA00050204"/>
    </source>
</evidence>
<evidence type="ECO:0000256" key="7">
    <source>
        <dbReference type="ARBA" id="ARBA00022989"/>
    </source>
</evidence>
<feature type="non-terminal residue" evidence="18">
    <location>
        <position position="1"/>
    </location>
</feature>
<evidence type="ECO:0000256" key="10">
    <source>
        <dbReference type="ARBA" id="ARBA00061390"/>
    </source>
</evidence>
<dbReference type="Pfam" id="PF09359">
    <property type="entry name" value="VTC"/>
    <property type="match status" value="1"/>
</dbReference>
<dbReference type="GO" id="GO:0042144">
    <property type="term" value="P:vacuole fusion, non-autophagic"/>
    <property type="evidence" value="ECO:0007669"/>
    <property type="project" value="TreeGrafter"/>
</dbReference>
<keyword evidence="5" id="KW-0808">Transferase</keyword>
<dbReference type="EMBL" id="LFIW01001465">
    <property type="protein sequence ID" value="KZL82315.1"/>
    <property type="molecule type" value="Genomic_DNA"/>
</dbReference>
<feature type="region of interest" description="Disordered" evidence="15">
    <location>
        <begin position="578"/>
        <end position="643"/>
    </location>
</feature>
<keyword evidence="7 16" id="KW-1133">Transmembrane helix</keyword>
<dbReference type="Pfam" id="PF02656">
    <property type="entry name" value="DUF202"/>
    <property type="match status" value="1"/>
</dbReference>
<dbReference type="InterPro" id="IPR051572">
    <property type="entry name" value="VTC_Complex_Subunit"/>
</dbReference>
<dbReference type="PANTHER" id="PTHR46140">
    <property type="entry name" value="VACUOLAR TRANSPORTER CHAPERONE 1-RELATED"/>
    <property type="match status" value="1"/>
</dbReference>